<comment type="caution">
    <text evidence="4">The sequence shown here is derived from an EMBL/GenBank/DDBJ whole genome shotgun (WGS) entry which is preliminary data.</text>
</comment>
<dbReference type="GO" id="GO:0008234">
    <property type="term" value="F:cysteine-type peptidase activity"/>
    <property type="evidence" value="ECO:0007669"/>
    <property type="project" value="InterPro"/>
</dbReference>
<reference evidence="4 5" key="1">
    <citation type="submission" date="2016-09" db="EMBL/GenBank/DDBJ databases">
        <title>The draft genome of Dichanthelium oligosanthes: A C3 panicoid grass species.</title>
        <authorList>
            <person name="Studer A.J."/>
            <person name="Schnable J.C."/>
            <person name="Brutnell T.P."/>
        </authorList>
    </citation>
    <scope>NUCLEOTIDE SEQUENCE [LARGE SCALE GENOMIC DNA]</scope>
    <source>
        <strain evidence="5">cv. Kellogg 1175</strain>
        <tissue evidence="4">Leaf</tissue>
    </source>
</reference>
<dbReference type="Gene3D" id="3.90.70.10">
    <property type="entry name" value="Cysteine proteinases"/>
    <property type="match status" value="2"/>
</dbReference>
<gene>
    <name evidence="4" type="ORF">BAE44_0000703</name>
</gene>
<keyword evidence="2" id="KW-1015">Disulfide bond</keyword>
<dbReference type="InterPro" id="IPR025660">
    <property type="entry name" value="Pept_his_AS"/>
</dbReference>
<dbReference type="InterPro" id="IPR039417">
    <property type="entry name" value="Peptidase_C1A_papain-like"/>
</dbReference>
<dbReference type="SMART" id="SM00645">
    <property type="entry name" value="Pept_C1"/>
    <property type="match status" value="1"/>
</dbReference>
<dbReference type="InterPro" id="IPR038765">
    <property type="entry name" value="Papain-like_cys_pep_sf"/>
</dbReference>
<evidence type="ECO:0000256" key="1">
    <source>
        <dbReference type="ARBA" id="ARBA00008455"/>
    </source>
</evidence>
<name>A0A1E5WMC2_9POAL</name>
<feature type="domain" description="Peptidase C1A papain C-terminal" evidence="3">
    <location>
        <begin position="2"/>
        <end position="180"/>
    </location>
</feature>
<dbReference type="OrthoDB" id="683764at2759"/>
<proteinExistence type="inferred from homology"/>
<evidence type="ECO:0000313" key="4">
    <source>
        <dbReference type="EMBL" id="OEL38280.1"/>
    </source>
</evidence>
<organism evidence="4 5">
    <name type="scientific">Dichanthelium oligosanthes</name>
    <dbReference type="NCBI Taxonomy" id="888268"/>
    <lineage>
        <taxon>Eukaryota</taxon>
        <taxon>Viridiplantae</taxon>
        <taxon>Streptophyta</taxon>
        <taxon>Embryophyta</taxon>
        <taxon>Tracheophyta</taxon>
        <taxon>Spermatophyta</taxon>
        <taxon>Magnoliopsida</taxon>
        <taxon>Liliopsida</taxon>
        <taxon>Poales</taxon>
        <taxon>Poaceae</taxon>
        <taxon>PACMAD clade</taxon>
        <taxon>Panicoideae</taxon>
        <taxon>Panicodae</taxon>
        <taxon>Paniceae</taxon>
        <taxon>Dichantheliinae</taxon>
        <taxon>Dichanthelium</taxon>
    </lineage>
</organism>
<dbReference type="PRINTS" id="PR00705">
    <property type="entry name" value="PAPAIN"/>
</dbReference>
<comment type="similarity">
    <text evidence="1">Belongs to the peptidase C1 family.</text>
</comment>
<accession>A0A1E5WMC2</accession>
<dbReference type="EMBL" id="LWDX02002349">
    <property type="protein sequence ID" value="OEL38280.1"/>
    <property type="molecule type" value="Genomic_DNA"/>
</dbReference>
<dbReference type="Proteomes" id="UP000095767">
    <property type="component" value="Unassembled WGS sequence"/>
</dbReference>
<dbReference type="InterPro" id="IPR013128">
    <property type="entry name" value="Peptidase_C1A"/>
</dbReference>
<dbReference type="Pfam" id="PF00112">
    <property type="entry name" value="Peptidase_C1"/>
    <property type="match status" value="1"/>
</dbReference>
<dbReference type="PANTHER" id="PTHR12411">
    <property type="entry name" value="CYSTEINE PROTEASE FAMILY C1-RELATED"/>
    <property type="match status" value="1"/>
</dbReference>
<dbReference type="CDD" id="cd02248">
    <property type="entry name" value="Peptidase_C1A"/>
    <property type="match status" value="1"/>
</dbReference>
<evidence type="ECO:0000256" key="2">
    <source>
        <dbReference type="ARBA" id="ARBA00023157"/>
    </source>
</evidence>
<dbReference type="GO" id="GO:0006508">
    <property type="term" value="P:proteolysis"/>
    <property type="evidence" value="ECO:0007669"/>
    <property type="project" value="InterPro"/>
</dbReference>
<dbReference type="SUPFAM" id="SSF54001">
    <property type="entry name" value="Cysteine proteinases"/>
    <property type="match status" value="1"/>
</dbReference>
<dbReference type="InterPro" id="IPR000668">
    <property type="entry name" value="Peptidase_C1A_C"/>
</dbReference>
<sequence>MSCMMLEGPAGCGWAFAAVGAIEGLMKIKTGTLVELSKQQVVDFSPPGFNSRRKALDWVRQNGGVTTEANITGYARTDNASELALMVAVAGQPVAVRMSMSPEAFKAYKAGTIFEGPCSSGTNHAMLVVGYGTTRDRKNFWIVKNWYGPRWGDNGFVLVKRGVSSYGGLCGIADDALFLTM</sequence>
<dbReference type="PROSITE" id="PS00639">
    <property type="entry name" value="THIOL_PROTEASE_HIS"/>
    <property type="match status" value="1"/>
</dbReference>
<evidence type="ECO:0000259" key="3">
    <source>
        <dbReference type="SMART" id="SM00645"/>
    </source>
</evidence>
<dbReference type="AlphaFoldDB" id="A0A1E5WMC2"/>
<evidence type="ECO:0000313" key="5">
    <source>
        <dbReference type="Proteomes" id="UP000095767"/>
    </source>
</evidence>
<keyword evidence="5" id="KW-1185">Reference proteome</keyword>
<dbReference type="STRING" id="888268.A0A1E5WMC2"/>
<protein>
    <submittedName>
        <fullName evidence="4">Fruit bromelain</fullName>
    </submittedName>
</protein>